<gene>
    <name evidence="3" type="ORF">MICPUCDRAFT_56645</name>
</gene>
<dbReference type="Proteomes" id="UP000001876">
    <property type="component" value="Unassembled WGS sequence"/>
</dbReference>
<feature type="chain" id="PRO_5002910340" evidence="2">
    <location>
        <begin position="24"/>
        <end position="517"/>
    </location>
</feature>
<dbReference type="STRING" id="564608.C1MMT1"/>
<dbReference type="EMBL" id="GG663737">
    <property type="protein sequence ID" value="EEH58629.1"/>
    <property type="molecule type" value="Genomic_DNA"/>
</dbReference>
<evidence type="ECO:0000256" key="2">
    <source>
        <dbReference type="SAM" id="SignalP"/>
    </source>
</evidence>
<dbReference type="OMA" id="EGWCLPC"/>
<protein>
    <submittedName>
        <fullName evidence="3">Predicted protein</fullName>
    </submittedName>
</protein>
<accession>C1MMT1</accession>
<keyword evidence="4" id="KW-1185">Reference proteome</keyword>
<proteinExistence type="predicted"/>
<dbReference type="PANTHER" id="PTHR46656">
    <property type="entry name" value="PUTATIVE-RELATED"/>
    <property type="match status" value="1"/>
</dbReference>
<organism evidence="4">
    <name type="scientific">Micromonas pusilla (strain CCMP1545)</name>
    <name type="common">Picoplanktonic green alga</name>
    <dbReference type="NCBI Taxonomy" id="564608"/>
    <lineage>
        <taxon>Eukaryota</taxon>
        <taxon>Viridiplantae</taxon>
        <taxon>Chlorophyta</taxon>
        <taxon>Mamiellophyceae</taxon>
        <taxon>Mamiellales</taxon>
        <taxon>Mamiellaceae</taxon>
        <taxon>Micromonas</taxon>
    </lineage>
</organism>
<feature type="signal peptide" evidence="2">
    <location>
        <begin position="1"/>
        <end position="23"/>
    </location>
</feature>
<evidence type="ECO:0000256" key="1">
    <source>
        <dbReference type="SAM" id="MobiDB-lite"/>
    </source>
</evidence>
<evidence type="ECO:0000313" key="3">
    <source>
        <dbReference type="EMBL" id="EEH58629.1"/>
    </source>
</evidence>
<dbReference type="OrthoDB" id="2193793at2759"/>
<keyword evidence="2" id="KW-0732">Signal</keyword>
<reference evidence="3 4" key="1">
    <citation type="journal article" date="2009" name="Science">
        <title>Green evolution and dynamic adaptations revealed by genomes of the marine picoeukaryotes Micromonas.</title>
        <authorList>
            <person name="Worden A.Z."/>
            <person name="Lee J.H."/>
            <person name="Mock T."/>
            <person name="Rouze P."/>
            <person name="Simmons M.P."/>
            <person name="Aerts A.L."/>
            <person name="Allen A.E."/>
            <person name="Cuvelier M.L."/>
            <person name="Derelle E."/>
            <person name="Everett M.V."/>
            <person name="Foulon E."/>
            <person name="Grimwood J."/>
            <person name="Gundlach H."/>
            <person name="Henrissat B."/>
            <person name="Napoli C."/>
            <person name="McDonald S.M."/>
            <person name="Parker M.S."/>
            <person name="Rombauts S."/>
            <person name="Salamov A."/>
            <person name="Von Dassow P."/>
            <person name="Badger J.H."/>
            <person name="Coutinho P.M."/>
            <person name="Demir E."/>
            <person name="Dubchak I."/>
            <person name="Gentemann C."/>
            <person name="Eikrem W."/>
            <person name="Gready J.E."/>
            <person name="John U."/>
            <person name="Lanier W."/>
            <person name="Lindquist E.A."/>
            <person name="Lucas S."/>
            <person name="Mayer K.F."/>
            <person name="Moreau H."/>
            <person name="Not F."/>
            <person name="Otillar R."/>
            <person name="Panaud O."/>
            <person name="Pangilinan J."/>
            <person name="Paulsen I."/>
            <person name="Piegu B."/>
            <person name="Poliakov A."/>
            <person name="Robbens S."/>
            <person name="Schmutz J."/>
            <person name="Toulza E."/>
            <person name="Wyss T."/>
            <person name="Zelensky A."/>
            <person name="Zhou K."/>
            <person name="Armbrust E.V."/>
            <person name="Bhattacharya D."/>
            <person name="Goodenough U.W."/>
            <person name="Van de Peer Y."/>
            <person name="Grigoriev I.V."/>
        </authorList>
    </citation>
    <scope>NUCLEOTIDE SEQUENCE [LARGE SCALE GENOMIC DNA]</scope>
    <source>
        <strain evidence="3 4">CCMP1545</strain>
    </source>
</reference>
<dbReference type="AlphaFoldDB" id="C1MMT1"/>
<feature type="compositionally biased region" description="Basic and acidic residues" evidence="1">
    <location>
        <begin position="198"/>
        <end position="210"/>
    </location>
</feature>
<dbReference type="KEGG" id="mpp:MICPUCDRAFT_56645"/>
<dbReference type="RefSeq" id="XP_003056984.1">
    <property type="nucleotide sequence ID" value="XM_003056938.1"/>
</dbReference>
<evidence type="ECO:0000313" key="4">
    <source>
        <dbReference type="Proteomes" id="UP000001876"/>
    </source>
</evidence>
<sequence>MRVRRAIALLLALLLATAGAVVAEEAAPPRCRGPGVELAVGVGCDVSGFFAEALGLHAALASANRCVRTPTLSACAEKMKRVLTPTELAIARTAGAFQDGRDAADVVVRWHLGEDWECPWNATSVRDARDAGTVAVLRSMTEKTILSATQLACAATASEVWVPSEWHAAAYRVAGVSRESIRVAPEVVDDDVFKPKPPRAEELLGRTANEKKKRKKKKGTSPTTTTFLAVFQWQHRKAPDALLKAYWKAFDASDADVVLKLRAKVPIWANNGFTTADAGVEHLAKTLAGKPRRKLARVEVIEPPRGATELTQARSISRRSRTRLFLYTGPHTTAFARCTPFLEDFARRSSLSARPPVGFNPRPRRLSIPSDAFQLHPDVRRERNDPHQSAMATLFADAAAFVSPSRGEGWCLPCAAAMASDAVLIASDFGGVTAYANASNALPTRCVEDASGACEPDVDGLAWRMRWVRERRAEAAALGRKGGESVRERFSKASVAEVWGREAGKAVDALRVGRSRA</sequence>
<name>C1MMT1_MICPC</name>
<dbReference type="GeneID" id="9682423"/>
<dbReference type="PANTHER" id="PTHR46656:SF3">
    <property type="entry name" value="PUTATIVE-RELATED"/>
    <property type="match status" value="1"/>
</dbReference>
<dbReference type="SUPFAM" id="SSF53756">
    <property type="entry name" value="UDP-Glycosyltransferase/glycogen phosphorylase"/>
    <property type="match status" value="1"/>
</dbReference>
<feature type="region of interest" description="Disordered" evidence="1">
    <location>
        <begin position="198"/>
        <end position="221"/>
    </location>
</feature>
<dbReference type="Gene3D" id="3.40.50.2000">
    <property type="entry name" value="Glycogen Phosphorylase B"/>
    <property type="match status" value="1"/>
</dbReference>